<dbReference type="FunFam" id="3.30.300.30:FF:000008">
    <property type="entry name" value="2,3-dihydroxybenzoate-AMP ligase"/>
    <property type="match status" value="1"/>
</dbReference>
<dbReference type="SUPFAM" id="SSF81383">
    <property type="entry name" value="F-box domain"/>
    <property type="match status" value="1"/>
</dbReference>
<dbReference type="Gene3D" id="3.40.50.12780">
    <property type="entry name" value="N-terminal domain of ligase-like"/>
    <property type="match status" value="1"/>
</dbReference>
<feature type="region of interest" description="Disordered" evidence="8">
    <location>
        <begin position="1193"/>
        <end position="1213"/>
    </location>
</feature>
<dbReference type="SUPFAM" id="SSF56801">
    <property type="entry name" value="Acetyl-CoA synthetase-like"/>
    <property type="match status" value="1"/>
</dbReference>
<dbReference type="InterPro" id="IPR042099">
    <property type="entry name" value="ANL_N_sf"/>
</dbReference>
<dbReference type="STRING" id="69771.A0A1V6PEK5"/>
<dbReference type="Pfam" id="PF13193">
    <property type="entry name" value="AMP-binding_C"/>
    <property type="match status" value="1"/>
</dbReference>
<keyword evidence="6" id="KW-0276">Fatty acid metabolism</keyword>
<evidence type="ECO:0000256" key="1">
    <source>
        <dbReference type="ARBA" id="ARBA00006432"/>
    </source>
</evidence>
<dbReference type="Proteomes" id="UP000191522">
    <property type="component" value="Unassembled WGS sequence"/>
</dbReference>
<evidence type="ECO:0008006" key="15">
    <source>
        <dbReference type="Google" id="ProtNLM"/>
    </source>
</evidence>
<evidence type="ECO:0000256" key="8">
    <source>
        <dbReference type="SAM" id="MobiDB-lite"/>
    </source>
</evidence>
<dbReference type="InterPro" id="IPR025110">
    <property type="entry name" value="AMP-bd_C"/>
</dbReference>
<evidence type="ECO:0000313" key="14">
    <source>
        <dbReference type="Proteomes" id="UP000191522"/>
    </source>
</evidence>
<organism evidence="13 14">
    <name type="scientific">Penicillium decumbens</name>
    <dbReference type="NCBI Taxonomy" id="69771"/>
    <lineage>
        <taxon>Eukaryota</taxon>
        <taxon>Fungi</taxon>
        <taxon>Dikarya</taxon>
        <taxon>Ascomycota</taxon>
        <taxon>Pezizomycotina</taxon>
        <taxon>Eurotiomycetes</taxon>
        <taxon>Eurotiomycetidae</taxon>
        <taxon>Eurotiales</taxon>
        <taxon>Aspergillaceae</taxon>
        <taxon>Penicillium</taxon>
    </lineage>
</organism>
<dbReference type="InterPro" id="IPR045851">
    <property type="entry name" value="AMP-bd_C_sf"/>
</dbReference>
<dbReference type="EMBL" id="MDYL01000008">
    <property type="protein sequence ID" value="OQD75223.1"/>
    <property type="molecule type" value="Genomic_DNA"/>
</dbReference>
<comment type="similarity">
    <text evidence="1">Belongs to the ATP-dependent AMP-binding enzyme family.</text>
</comment>
<dbReference type="PANTHER" id="PTHR43859:SF4">
    <property type="entry name" value="BUTANOATE--COA LIGASE AAE1-RELATED"/>
    <property type="match status" value="1"/>
</dbReference>
<feature type="domain" description="F-box/LRR-repeat protein 15-like leucin rich repeat" evidence="12">
    <location>
        <begin position="877"/>
        <end position="1098"/>
    </location>
</feature>
<proteinExistence type="inferred from homology"/>
<evidence type="ECO:0000256" key="3">
    <source>
        <dbReference type="ARBA" id="ARBA00022614"/>
    </source>
</evidence>
<evidence type="ECO:0000256" key="4">
    <source>
        <dbReference type="ARBA" id="ARBA00022737"/>
    </source>
</evidence>
<name>A0A1V6PEK5_PENDC</name>
<dbReference type="InterPro" id="IPR006553">
    <property type="entry name" value="Leu-rich_rpt_Cys-con_subtyp"/>
</dbReference>
<keyword evidence="14" id="KW-1185">Reference proteome</keyword>
<sequence length="1236" mass="137211">MSGVQSRLSSLVGHLTGSTPPSFEHRFNNHTLSPTSFLPRAAAIEPDAEAIYHVTANNKILRRSYIEFADRARGLAYYLKKHGFRRVGILCPNTPAFLESIFGIAAAGAVNVAINYRLKKEDIAYIFDHGDVDMIIVDQEFESLLEAYQSQHPNVPIIVDTDTDASEGELTGPFDHAVLEGLKYDLENSAQGWENLESQPADEESPIALAYTSGTTARPKGVVHTHRGCYLAAMANIIDAGLNYHRGRAKYLWTLPMFHASGWTFPWAVTAVRGTHYCLRKIDYPEIWRLLKEEHVTHFSAAPTVNTLLCNSKEAERLPNPVHVTVAASPPTPHLFEQMTNLNLHPVHVYGMTETYGPITKGYYLPQWDDLPLAEKYQKMARQGHGFITSLPVRVIKTEVPEGTVIDVTRDGKEIGEIVFVGNICAQGYYKDPEATRKLFAGGVLHSGDLAVWHPDGAIQILDRAKDIIISGGENISSVALESLLATHPDILEVGVVSVPDSHWGERPKAFVTVKEGRELAEQDVIDWARNHSGISKFMVPREVAVVKELPKTSTGKIRKNVLREWLTLRPRPPPAHSPIPPETTITSQTFGNLPSKGLVSHQLIRSSGPFPLAHPSTAHADITPGVMRFQPYDHLRRKSDRTVDLDSSPAKMPRPLPRARVSSEAPSETSSSTSPERAADDDTDFFMAQANDSQSSIGVANFRDSQVQSSSVFVPPIGRLPPEILIAIFSKLVSPLDMRNCMLVCRNWASNSVGILWHRPSCNNWDNLKSVAASVGEPEALFTYGDLIKRLNLSALTEDVSDGTVLPFTQCKRIERLTLTNCSKLTDKGVSDLVEGNRHLQALDVSDLRSLTDHTLYVVAQNCPRLQGLNITNCIKVTDDSLLAVAQNCRQIKRLKLNGVSNVTDRSIMSFADSCPAILEIDLHDCKLVTSPSVTTLLTTLRHLRELRLAHCSEINDSAFLTLPEHMIFDSLRILDLTACENVKDDAVVRIVHAAPRLRNLVLAKCRFITDRSVQAICRLGKNLHYVHLGHCSNITDSAVIQLIKSCNRIRYIDLACCNRLTDASVQQLATLPKLRRIGLVKCQAISNRSILALAHPPRANHPTVSNLERVHLSYCIGLTMDSIRPLINNCPRLTHLSLTGVPNFLEDNLTAFCREAPPEFTQQQRDVFCVFSGEGVTRLREYLNRDVRPMREETEATMYDDDEELDEDEGQVTGLMHATDLNDEGYIDVGPPSE</sequence>
<dbReference type="CDD" id="cd12118">
    <property type="entry name" value="ttLC_FACS_AEE21_like"/>
    <property type="match status" value="1"/>
</dbReference>
<keyword evidence="4" id="KW-0677">Repeat</keyword>
<dbReference type="Gene3D" id="3.30.300.30">
    <property type="match status" value="1"/>
</dbReference>
<feature type="compositionally biased region" description="Low complexity" evidence="8">
    <location>
        <begin position="663"/>
        <end position="677"/>
    </location>
</feature>
<dbReference type="InterPro" id="IPR001810">
    <property type="entry name" value="F-box_dom"/>
</dbReference>
<evidence type="ECO:0000259" key="12">
    <source>
        <dbReference type="Pfam" id="PF25372"/>
    </source>
</evidence>
<dbReference type="Pfam" id="PF12937">
    <property type="entry name" value="F-box-like"/>
    <property type="match status" value="1"/>
</dbReference>
<dbReference type="PANTHER" id="PTHR43859">
    <property type="entry name" value="ACYL-ACTIVATING ENZYME"/>
    <property type="match status" value="1"/>
</dbReference>
<evidence type="ECO:0000259" key="10">
    <source>
        <dbReference type="Pfam" id="PF12937"/>
    </source>
</evidence>
<keyword evidence="7" id="KW-0443">Lipid metabolism</keyword>
<dbReference type="FunFam" id="3.80.10.10:FF:000381">
    <property type="entry name" value="Ubiquitin ligase complex F-box protein GRR1"/>
    <property type="match status" value="1"/>
</dbReference>
<feature type="domain" description="AMP-dependent synthetase/ligase" evidence="9">
    <location>
        <begin position="40"/>
        <end position="430"/>
    </location>
</feature>
<comment type="caution">
    <text evidence="13">The sequence shown here is derived from an EMBL/GenBank/DDBJ whole genome shotgun (WGS) entry which is preliminary data.</text>
</comment>
<evidence type="ECO:0000256" key="2">
    <source>
        <dbReference type="ARBA" id="ARBA00022598"/>
    </source>
</evidence>
<evidence type="ECO:0000259" key="11">
    <source>
        <dbReference type="Pfam" id="PF13193"/>
    </source>
</evidence>
<dbReference type="GO" id="GO:0006631">
    <property type="term" value="P:fatty acid metabolic process"/>
    <property type="evidence" value="ECO:0007669"/>
    <property type="project" value="UniProtKB-KW"/>
</dbReference>
<dbReference type="Pfam" id="PF25372">
    <property type="entry name" value="DUF7885"/>
    <property type="match status" value="1"/>
</dbReference>
<dbReference type="OMA" id="AHCSEIN"/>
<dbReference type="InterPro" id="IPR057207">
    <property type="entry name" value="FBXL15_LRR"/>
</dbReference>
<keyword evidence="3" id="KW-0433">Leucine-rich repeat</keyword>
<dbReference type="SUPFAM" id="SSF52047">
    <property type="entry name" value="RNI-like"/>
    <property type="match status" value="1"/>
</dbReference>
<dbReference type="InterPro" id="IPR032675">
    <property type="entry name" value="LRR_dom_sf"/>
</dbReference>
<dbReference type="InterPro" id="IPR000873">
    <property type="entry name" value="AMP-dep_synth/lig_dom"/>
</dbReference>
<protein>
    <recommendedName>
        <fullName evidence="15">F-box domain-containing protein</fullName>
    </recommendedName>
</protein>
<dbReference type="SMART" id="SM00367">
    <property type="entry name" value="LRR_CC"/>
    <property type="match status" value="12"/>
</dbReference>
<reference evidence="14" key="1">
    <citation type="journal article" date="2017" name="Nat. Microbiol.">
        <title>Global analysis of biosynthetic gene clusters reveals vast potential of secondary metabolite production in Penicillium species.</title>
        <authorList>
            <person name="Nielsen J.C."/>
            <person name="Grijseels S."/>
            <person name="Prigent S."/>
            <person name="Ji B."/>
            <person name="Dainat J."/>
            <person name="Nielsen K.F."/>
            <person name="Frisvad J.C."/>
            <person name="Workman M."/>
            <person name="Nielsen J."/>
        </authorList>
    </citation>
    <scope>NUCLEOTIDE SEQUENCE [LARGE SCALE GENOMIC DNA]</scope>
    <source>
        <strain evidence="14">IBT 11843</strain>
    </source>
</reference>
<feature type="domain" description="F-box" evidence="10">
    <location>
        <begin position="718"/>
        <end position="763"/>
    </location>
</feature>
<gene>
    <name evidence="13" type="ORF">PENDEC_c008G06280</name>
</gene>
<dbReference type="AlphaFoldDB" id="A0A1V6PEK5"/>
<evidence type="ECO:0000313" key="13">
    <source>
        <dbReference type="EMBL" id="OQD75223.1"/>
    </source>
</evidence>
<evidence type="ECO:0000256" key="7">
    <source>
        <dbReference type="ARBA" id="ARBA00023098"/>
    </source>
</evidence>
<keyword evidence="5" id="KW-0833">Ubl conjugation pathway</keyword>
<accession>A0A1V6PEK5</accession>
<dbReference type="GO" id="GO:0019005">
    <property type="term" value="C:SCF ubiquitin ligase complex"/>
    <property type="evidence" value="ECO:0007669"/>
    <property type="project" value="UniProtKB-ARBA"/>
</dbReference>
<feature type="region of interest" description="Disordered" evidence="8">
    <location>
        <begin position="635"/>
        <end position="680"/>
    </location>
</feature>
<dbReference type="FunFam" id="3.80.10.10:FF:000251">
    <property type="entry name" value="Ubiquitin ligase complex F-box protein GRR1"/>
    <property type="match status" value="1"/>
</dbReference>
<dbReference type="GO" id="GO:0016874">
    <property type="term" value="F:ligase activity"/>
    <property type="evidence" value="ECO:0007669"/>
    <property type="project" value="UniProtKB-KW"/>
</dbReference>
<evidence type="ECO:0000256" key="6">
    <source>
        <dbReference type="ARBA" id="ARBA00022832"/>
    </source>
</evidence>
<feature type="domain" description="AMP-binding enzyme C-terminal" evidence="11">
    <location>
        <begin position="481"/>
        <end position="557"/>
    </location>
</feature>
<keyword evidence="2" id="KW-0436">Ligase</keyword>
<evidence type="ECO:0000259" key="9">
    <source>
        <dbReference type="Pfam" id="PF00501"/>
    </source>
</evidence>
<dbReference type="InterPro" id="IPR036047">
    <property type="entry name" value="F-box-like_dom_sf"/>
</dbReference>
<feature type="compositionally biased region" description="Acidic residues" evidence="8">
    <location>
        <begin position="1200"/>
        <end position="1212"/>
    </location>
</feature>
<dbReference type="Pfam" id="PF00501">
    <property type="entry name" value="AMP-binding"/>
    <property type="match status" value="1"/>
</dbReference>
<evidence type="ECO:0000256" key="5">
    <source>
        <dbReference type="ARBA" id="ARBA00022786"/>
    </source>
</evidence>
<dbReference type="Gene3D" id="3.80.10.10">
    <property type="entry name" value="Ribonuclease Inhibitor"/>
    <property type="match status" value="3"/>
</dbReference>
<dbReference type="OrthoDB" id="1882297at2759"/>